<name>W1X5E3_9ZZZZ</name>
<organism evidence="7">
    <name type="scientific">human gut metagenome</name>
    <dbReference type="NCBI Taxonomy" id="408170"/>
    <lineage>
        <taxon>unclassified sequences</taxon>
        <taxon>metagenomes</taxon>
        <taxon>organismal metagenomes</taxon>
    </lineage>
</organism>
<evidence type="ECO:0000256" key="1">
    <source>
        <dbReference type="ARBA" id="ARBA00009437"/>
    </source>
</evidence>
<keyword evidence="5" id="KW-0812">Transmembrane</keyword>
<dbReference type="EMBL" id="AZMM01017823">
    <property type="protein sequence ID" value="ETJ25396.1"/>
    <property type="molecule type" value="Genomic_DNA"/>
</dbReference>
<dbReference type="GO" id="GO:0003677">
    <property type="term" value="F:DNA binding"/>
    <property type="evidence" value="ECO:0007669"/>
    <property type="project" value="UniProtKB-KW"/>
</dbReference>
<evidence type="ECO:0000256" key="5">
    <source>
        <dbReference type="SAM" id="Phobius"/>
    </source>
</evidence>
<comment type="caution">
    <text evidence="7">The sequence shown here is derived from an EMBL/GenBank/DDBJ whole genome shotgun (WGS) entry which is preliminary data.</text>
</comment>
<dbReference type="InterPro" id="IPR036390">
    <property type="entry name" value="WH_DNA-bd_sf"/>
</dbReference>
<gene>
    <name evidence="7" type="ORF">Q604_UNBC17823G0001</name>
</gene>
<protein>
    <submittedName>
        <fullName evidence="7">Transcriptional regulator, LysR family protein</fullName>
    </submittedName>
</protein>
<sequence length="72" mass="8231">AKKLFITQPSLSNAIRELENELNKTIFERTNRGISVTVDGAEFLGYARQVKFDIFNSSLLFILTITSFIILY</sequence>
<feature type="domain" description="HTH lysR-type" evidence="6">
    <location>
        <begin position="1"/>
        <end position="37"/>
    </location>
</feature>
<feature type="non-terminal residue" evidence="7">
    <location>
        <position position="1"/>
    </location>
</feature>
<evidence type="ECO:0000259" key="6">
    <source>
        <dbReference type="PROSITE" id="PS50931"/>
    </source>
</evidence>
<reference evidence="7" key="1">
    <citation type="submission" date="2013-12" db="EMBL/GenBank/DDBJ databases">
        <title>A Varibaculum cambriense genome reconstructed from a premature infant gut community with otherwise low bacterial novelty that shifts toward anaerobic metabolism during the third week of life.</title>
        <authorList>
            <person name="Brown C.T."/>
            <person name="Sharon I."/>
            <person name="Thomas B.C."/>
            <person name="Castelle C.J."/>
            <person name="Morowitz M.J."/>
            <person name="Banfield J.F."/>
        </authorList>
    </citation>
    <scope>NUCLEOTIDE SEQUENCE</scope>
</reference>
<dbReference type="Gene3D" id="1.10.10.10">
    <property type="entry name" value="Winged helix-like DNA-binding domain superfamily/Winged helix DNA-binding domain"/>
    <property type="match status" value="1"/>
</dbReference>
<keyword evidence="2" id="KW-0805">Transcription regulation</keyword>
<comment type="similarity">
    <text evidence="1">Belongs to the LysR transcriptional regulatory family.</text>
</comment>
<keyword evidence="3" id="KW-0238">DNA-binding</keyword>
<dbReference type="GO" id="GO:0003700">
    <property type="term" value="F:DNA-binding transcription factor activity"/>
    <property type="evidence" value="ECO:0007669"/>
    <property type="project" value="InterPro"/>
</dbReference>
<dbReference type="InterPro" id="IPR000847">
    <property type="entry name" value="LysR_HTH_N"/>
</dbReference>
<evidence type="ECO:0000313" key="7">
    <source>
        <dbReference type="EMBL" id="ETJ25396.1"/>
    </source>
</evidence>
<keyword evidence="5" id="KW-0472">Membrane</keyword>
<dbReference type="InterPro" id="IPR036388">
    <property type="entry name" value="WH-like_DNA-bd_sf"/>
</dbReference>
<evidence type="ECO:0000256" key="4">
    <source>
        <dbReference type="ARBA" id="ARBA00023163"/>
    </source>
</evidence>
<accession>W1X5E3</accession>
<feature type="transmembrane region" description="Helical" evidence="5">
    <location>
        <begin position="54"/>
        <end position="71"/>
    </location>
</feature>
<dbReference type="GO" id="GO:0032993">
    <property type="term" value="C:protein-DNA complex"/>
    <property type="evidence" value="ECO:0007669"/>
    <property type="project" value="TreeGrafter"/>
</dbReference>
<proteinExistence type="inferred from homology"/>
<dbReference type="AlphaFoldDB" id="W1X5E3"/>
<dbReference type="PANTHER" id="PTHR30346">
    <property type="entry name" value="TRANSCRIPTIONAL DUAL REGULATOR HCAR-RELATED"/>
    <property type="match status" value="1"/>
</dbReference>
<evidence type="ECO:0000256" key="3">
    <source>
        <dbReference type="ARBA" id="ARBA00023125"/>
    </source>
</evidence>
<dbReference type="Pfam" id="PF00126">
    <property type="entry name" value="HTH_1"/>
    <property type="match status" value="1"/>
</dbReference>
<dbReference type="PROSITE" id="PS50931">
    <property type="entry name" value="HTH_LYSR"/>
    <property type="match status" value="1"/>
</dbReference>
<dbReference type="SUPFAM" id="SSF46785">
    <property type="entry name" value="Winged helix' DNA-binding domain"/>
    <property type="match status" value="1"/>
</dbReference>
<keyword evidence="4" id="KW-0804">Transcription</keyword>
<feature type="non-terminal residue" evidence="7">
    <location>
        <position position="72"/>
    </location>
</feature>
<evidence type="ECO:0000256" key="2">
    <source>
        <dbReference type="ARBA" id="ARBA00023015"/>
    </source>
</evidence>
<keyword evidence="5" id="KW-1133">Transmembrane helix</keyword>
<dbReference type="PANTHER" id="PTHR30346:SF0">
    <property type="entry name" value="HCA OPERON TRANSCRIPTIONAL ACTIVATOR HCAR"/>
    <property type="match status" value="1"/>
</dbReference>